<keyword evidence="3 8" id="KW-0349">Heme</keyword>
<keyword evidence="5 8" id="KW-0560">Oxidoreductase</keyword>
<dbReference type="GO" id="GO:0020037">
    <property type="term" value="F:heme binding"/>
    <property type="evidence" value="ECO:0007669"/>
    <property type="project" value="InterPro"/>
</dbReference>
<dbReference type="EMBL" id="FWXV01000015">
    <property type="protein sequence ID" value="SMD26516.1"/>
    <property type="molecule type" value="Genomic_DNA"/>
</dbReference>
<reference evidence="9 10" key="1">
    <citation type="submission" date="2017-04" db="EMBL/GenBank/DDBJ databases">
        <authorList>
            <person name="Afonso C.L."/>
            <person name="Miller P.J."/>
            <person name="Scott M.A."/>
            <person name="Spackman E."/>
            <person name="Goraichik I."/>
            <person name="Dimitrov K.M."/>
            <person name="Suarez D.L."/>
            <person name="Swayne D.E."/>
        </authorList>
    </citation>
    <scope>NUCLEOTIDE SEQUENCE [LARGE SCALE GENOMIC DNA]</scope>
    <source>
        <strain evidence="9 10">DSM 43828</strain>
    </source>
</reference>
<proteinExistence type="inferred from homology"/>
<dbReference type="Proteomes" id="UP000192674">
    <property type="component" value="Unassembled WGS sequence"/>
</dbReference>
<evidence type="ECO:0000256" key="6">
    <source>
        <dbReference type="ARBA" id="ARBA00023004"/>
    </source>
</evidence>
<dbReference type="OrthoDB" id="3563549at2"/>
<evidence type="ECO:0000313" key="10">
    <source>
        <dbReference type="Proteomes" id="UP000192674"/>
    </source>
</evidence>
<dbReference type="InterPro" id="IPR002397">
    <property type="entry name" value="Cyt_P450_B"/>
</dbReference>
<dbReference type="RefSeq" id="WP_033387467.1">
    <property type="nucleotide sequence ID" value="NZ_FWXV01000015.1"/>
</dbReference>
<dbReference type="InterPro" id="IPR036396">
    <property type="entry name" value="Cyt_P450_sf"/>
</dbReference>
<gene>
    <name evidence="9" type="ORF">SAMN05661093_10099</name>
</gene>
<dbReference type="GO" id="GO:0005506">
    <property type="term" value="F:iron ion binding"/>
    <property type="evidence" value="ECO:0007669"/>
    <property type="project" value="InterPro"/>
</dbReference>
<dbReference type="FunFam" id="1.10.630.10:FF:000018">
    <property type="entry name" value="Cytochrome P450 monooxygenase"/>
    <property type="match status" value="1"/>
</dbReference>
<dbReference type="PANTHER" id="PTHR46696:SF5">
    <property type="entry name" value="CYTOCHROME P450 BJ-1"/>
    <property type="match status" value="1"/>
</dbReference>
<evidence type="ECO:0000256" key="2">
    <source>
        <dbReference type="ARBA" id="ARBA00010617"/>
    </source>
</evidence>
<dbReference type="Gene3D" id="1.10.630.10">
    <property type="entry name" value="Cytochrome P450"/>
    <property type="match status" value="1"/>
</dbReference>
<dbReference type="GO" id="GO:0016705">
    <property type="term" value="F:oxidoreductase activity, acting on paired donors, with incorporation or reduction of molecular oxygen"/>
    <property type="evidence" value="ECO:0007669"/>
    <property type="project" value="InterPro"/>
</dbReference>
<dbReference type="PRINTS" id="PR00359">
    <property type="entry name" value="BP450"/>
</dbReference>
<dbReference type="GO" id="GO:0004497">
    <property type="term" value="F:monooxygenase activity"/>
    <property type="evidence" value="ECO:0007669"/>
    <property type="project" value="UniProtKB-KW"/>
</dbReference>
<comment type="cofactor">
    <cofactor evidence="1">
        <name>heme</name>
        <dbReference type="ChEBI" id="CHEBI:30413"/>
    </cofactor>
</comment>
<sequence length="387" mass="42335">MELLNFELPYDRPSPLEPPPAYADLRKDSPVIRTQTGAGTPAWLIIGPKEAQSVLSDRRFAITREGDPPDVESLLNDGENHARLRRVMAHGFSARMMNSLKPKVDRIAEELVEEMRAAGPPANLMELVAHPMVLGVITQMLGVPVEDRERFYKWAIAVSVVIIDEEQGLAQGWAELLEFLSALVQSKREQPQDDLLSTLVAVRDSEDGRLNDTELLKTAAGLLTGGQLTTVNAITIGVMKLIEMGGGLAGLTDEHKLELAVEEIFRHQAGISGETFPRYARADVEIAGHHIAEGDMVIVRLEGVNRDPALFSDPDKFDPARSPNPHMRFGYGPHRCVGAAIARLTVTAAIRALANQLPTLALTVPLDEVPWTGLPLDNGPSELIVTW</sequence>
<name>A0A1W2FXZ2_KIBAR</name>
<dbReference type="InterPro" id="IPR017972">
    <property type="entry name" value="Cyt_P450_CS"/>
</dbReference>
<evidence type="ECO:0000256" key="7">
    <source>
        <dbReference type="ARBA" id="ARBA00023033"/>
    </source>
</evidence>
<evidence type="ECO:0000313" key="9">
    <source>
        <dbReference type="EMBL" id="SMD26516.1"/>
    </source>
</evidence>
<evidence type="ECO:0000256" key="4">
    <source>
        <dbReference type="ARBA" id="ARBA00022723"/>
    </source>
</evidence>
<protein>
    <submittedName>
        <fullName evidence="9">Cytochrome P450</fullName>
    </submittedName>
</protein>
<evidence type="ECO:0000256" key="5">
    <source>
        <dbReference type="ARBA" id="ARBA00023002"/>
    </source>
</evidence>
<organism evidence="9 10">
    <name type="scientific">Kibdelosporangium aridum</name>
    <dbReference type="NCBI Taxonomy" id="2030"/>
    <lineage>
        <taxon>Bacteria</taxon>
        <taxon>Bacillati</taxon>
        <taxon>Actinomycetota</taxon>
        <taxon>Actinomycetes</taxon>
        <taxon>Pseudonocardiales</taxon>
        <taxon>Pseudonocardiaceae</taxon>
        <taxon>Kibdelosporangium</taxon>
    </lineage>
</organism>
<dbReference type="PANTHER" id="PTHR46696">
    <property type="entry name" value="P450, PUTATIVE (EUROFUNG)-RELATED"/>
    <property type="match status" value="1"/>
</dbReference>
<dbReference type="AlphaFoldDB" id="A0A1W2FXZ2"/>
<dbReference type="Pfam" id="PF00067">
    <property type="entry name" value="p450"/>
    <property type="match status" value="1"/>
</dbReference>
<dbReference type="SUPFAM" id="SSF48264">
    <property type="entry name" value="Cytochrome P450"/>
    <property type="match status" value="1"/>
</dbReference>
<evidence type="ECO:0000256" key="3">
    <source>
        <dbReference type="ARBA" id="ARBA00022617"/>
    </source>
</evidence>
<evidence type="ECO:0000256" key="1">
    <source>
        <dbReference type="ARBA" id="ARBA00001971"/>
    </source>
</evidence>
<accession>A0A1W2FXZ2</accession>
<keyword evidence="6 8" id="KW-0408">Iron</keyword>
<evidence type="ECO:0000256" key="8">
    <source>
        <dbReference type="RuleBase" id="RU000461"/>
    </source>
</evidence>
<comment type="similarity">
    <text evidence="2 8">Belongs to the cytochrome P450 family.</text>
</comment>
<dbReference type="InterPro" id="IPR001128">
    <property type="entry name" value="Cyt_P450"/>
</dbReference>
<keyword evidence="4 8" id="KW-0479">Metal-binding</keyword>
<dbReference type="PROSITE" id="PS00086">
    <property type="entry name" value="CYTOCHROME_P450"/>
    <property type="match status" value="1"/>
</dbReference>
<keyword evidence="7 8" id="KW-0503">Monooxygenase</keyword>
<keyword evidence="10" id="KW-1185">Reference proteome</keyword>